<protein>
    <recommendedName>
        <fullName evidence="4">WD repeat-containing protein JIP5</fullName>
    </recommendedName>
    <alternativeName>
        <fullName evidence="5">WD repeat-containing protein jip5</fullName>
    </alternativeName>
</protein>
<reference evidence="7" key="1">
    <citation type="submission" date="2016-06" db="EMBL/GenBank/DDBJ databases">
        <title>Draft Genome sequence of the fungus Inonotus baumii.</title>
        <authorList>
            <person name="Zhu H."/>
            <person name="Lin W."/>
        </authorList>
    </citation>
    <scope>NUCLEOTIDE SEQUENCE</scope>
    <source>
        <strain evidence="7">821</strain>
    </source>
</reference>
<name>A0A9Q5N505_SANBA</name>
<comment type="similarity">
    <text evidence="1">Belongs to the WD repeat WDR55 family.</text>
</comment>
<dbReference type="PANTHER" id="PTHR44019:SF20">
    <property type="entry name" value="WD REPEAT-CONTAINING PROTEIN 55"/>
    <property type="match status" value="1"/>
</dbReference>
<dbReference type="InterPro" id="IPR050505">
    <property type="entry name" value="WDR55/POC1"/>
</dbReference>
<keyword evidence="3" id="KW-0677">Repeat</keyword>
<evidence type="ECO:0000256" key="3">
    <source>
        <dbReference type="ARBA" id="ARBA00022737"/>
    </source>
</evidence>
<accession>A0A9Q5N505</accession>
<dbReference type="InterPro" id="IPR001680">
    <property type="entry name" value="WD40_rpt"/>
</dbReference>
<dbReference type="InterPro" id="IPR036322">
    <property type="entry name" value="WD40_repeat_dom_sf"/>
</dbReference>
<dbReference type="AlphaFoldDB" id="A0A9Q5N505"/>
<dbReference type="InterPro" id="IPR015943">
    <property type="entry name" value="WD40/YVTN_repeat-like_dom_sf"/>
</dbReference>
<feature type="region of interest" description="Disordered" evidence="6">
    <location>
        <begin position="350"/>
        <end position="451"/>
    </location>
</feature>
<evidence type="ECO:0000256" key="1">
    <source>
        <dbReference type="ARBA" id="ARBA00007625"/>
    </source>
</evidence>
<evidence type="ECO:0000313" key="7">
    <source>
        <dbReference type="EMBL" id="OCB88290.1"/>
    </source>
</evidence>
<feature type="compositionally biased region" description="Acidic residues" evidence="6">
    <location>
        <begin position="350"/>
        <end position="368"/>
    </location>
</feature>
<evidence type="ECO:0000256" key="2">
    <source>
        <dbReference type="ARBA" id="ARBA00022574"/>
    </source>
</evidence>
<proteinExistence type="inferred from homology"/>
<keyword evidence="2" id="KW-0853">WD repeat</keyword>
<dbReference type="SMART" id="SM00320">
    <property type="entry name" value="WD40"/>
    <property type="match status" value="4"/>
</dbReference>
<evidence type="ECO:0000256" key="5">
    <source>
        <dbReference type="ARBA" id="ARBA00039514"/>
    </source>
</evidence>
<keyword evidence="8" id="KW-1185">Reference proteome</keyword>
<dbReference type="SUPFAM" id="SSF50978">
    <property type="entry name" value="WD40 repeat-like"/>
    <property type="match status" value="1"/>
</dbReference>
<sequence>MAPISNQWFCFNFRERIVEMPDISTGAQVFDISFHPTASLVYVGLLTGGIKAFSYDEQGQAEEKFSIRPSKRSCRGLATNEDGSHLFAVGKGKAMYTIDTSTGKVIDTRTGIHQSPINRIKCLTPHLLCTGDDDGVVKVREFTVHSCLLRFLFDVHVFGGTQLWDPRNPGEIKSYDHHFDFISDFMWTGDRKQLVTTSGDGTLSVIDVRSKKPGPLTQSEDQEDELLSIARIRGGEKTVVGTQQGILSIFNRSSGWGDCVDRVPGHPHSIDALHPLPSSYPSSHSTLLTGSSDGFLRAVQLFPTKLLGIVADHGEFPIERIAIDWNGEGHWVGSVGHDEVLKLTDLREIFEDEDDHEEDDKGDEEDSDEGRKGNGDVSASGALAGAIDSDEDKAGHQVEPGADDSDSDSEPQKKKRRKKTKVQDPLEAARKKKRKARNDEVSADPSFFADL</sequence>
<comment type="caution">
    <text evidence="7">The sequence shown here is derived from an EMBL/GenBank/DDBJ whole genome shotgun (WGS) entry which is preliminary data.</text>
</comment>
<dbReference type="OrthoDB" id="2288928at2759"/>
<organism evidence="7 8">
    <name type="scientific">Sanghuangporus baumii</name>
    <name type="common">Phellinus baumii</name>
    <dbReference type="NCBI Taxonomy" id="108892"/>
    <lineage>
        <taxon>Eukaryota</taxon>
        <taxon>Fungi</taxon>
        <taxon>Dikarya</taxon>
        <taxon>Basidiomycota</taxon>
        <taxon>Agaricomycotina</taxon>
        <taxon>Agaricomycetes</taxon>
        <taxon>Hymenochaetales</taxon>
        <taxon>Hymenochaetaceae</taxon>
        <taxon>Sanghuangporus</taxon>
    </lineage>
</organism>
<dbReference type="PANTHER" id="PTHR44019">
    <property type="entry name" value="WD REPEAT-CONTAINING PROTEIN 55"/>
    <property type="match status" value="1"/>
</dbReference>
<dbReference type="Pfam" id="PF24796">
    <property type="entry name" value="WDR55"/>
    <property type="match status" value="1"/>
</dbReference>
<dbReference type="EMBL" id="LNZH02000181">
    <property type="protein sequence ID" value="OCB88290.1"/>
    <property type="molecule type" value="Genomic_DNA"/>
</dbReference>
<dbReference type="Proteomes" id="UP000757232">
    <property type="component" value="Unassembled WGS sequence"/>
</dbReference>
<dbReference type="Gene3D" id="2.130.10.10">
    <property type="entry name" value="YVTN repeat-like/Quinoprotein amine dehydrogenase"/>
    <property type="match status" value="2"/>
</dbReference>
<evidence type="ECO:0000313" key="8">
    <source>
        <dbReference type="Proteomes" id="UP000757232"/>
    </source>
</evidence>
<gene>
    <name evidence="7" type="ORF">A7U60_g4592</name>
</gene>
<evidence type="ECO:0000256" key="4">
    <source>
        <dbReference type="ARBA" id="ARBA00039238"/>
    </source>
</evidence>
<evidence type="ECO:0000256" key="6">
    <source>
        <dbReference type="SAM" id="MobiDB-lite"/>
    </source>
</evidence>